<dbReference type="EMBL" id="JAFMPT010000009">
    <property type="protein sequence ID" value="MCC1484636.1"/>
    <property type="molecule type" value="Genomic_DNA"/>
</dbReference>
<proteinExistence type="predicted"/>
<reference evidence="3" key="2">
    <citation type="submission" date="2023-07" db="EMBL/GenBank/DDBJ databases">
        <title>Genome of Winogradskyella sp. E313.</title>
        <authorList>
            <person name="Zhou Y."/>
        </authorList>
    </citation>
    <scope>NUCLEOTIDE SEQUENCE [LARGE SCALE GENOMIC DNA]</scope>
    <source>
        <strain evidence="3">E313</strain>
    </source>
</reference>
<evidence type="ECO:0000313" key="3">
    <source>
        <dbReference type="Proteomes" id="UP000778797"/>
    </source>
</evidence>
<evidence type="ECO:0008006" key="4">
    <source>
        <dbReference type="Google" id="ProtNLM"/>
    </source>
</evidence>
<keyword evidence="3" id="KW-1185">Reference proteome</keyword>
<dbReference type="RefSeq" id="WP_227477083.1">
    <property type="nucleotide sequence ID" value="NZ_JAFMPT010000009.1"/>
</dbReference>
<sequence length="353" mass="40184">MVHHTFTKTTKVFLVVFCFLLSCKTENKEDIEVIYQSGKAVSITYSSQLATQKAKVFLSTNLNTPLLGSYNFKGDDYTFEPVVPFSAGITYILKENGEQKSSFTIYKNDDVEAPTLIAIYPSTNTLPENLLKMYFQFSKPMQEVGSALDFIKVTNNNTGKEVDVFLELNTELWNKEHTRLTLWLDPGRIKTDLIPNKEKGLPILKGNEYTLTIDSNWGDAQGNTLGKPYQKTFNVVERDVKMLHIEDWELLVNLDVLTVHFKEPLDGVLASKSFHIENSNKDIVSGDFRLINQEQTLKFQPEHPFALGEYTLVVQSKLEDLAGNNLNHPFDKDLTQTNSEKETEFKAIKFTVD</sequence>
<organism evidence="2 3">
    <name type="scientific">Winogradskyella immobilis</name>
    <dbReference type="NCBI Taxonomy" id="2816852"/>
    <lineage>
        <taxon>Bacteria</taxon>
        <taxon>Pseudomonadati</taxon>
        <taxon>Bacteroidota</taxon>
        <taxon>Flavobacteriia</taxon>
        <taxon>Flavobacteriales</taxon>
        <taxon>Flavobacteriaceae</taxon>
        <taxon>Winogradskyella</taxon>
    </lineage>
</organism>
<protein>
    <recommendedName>
        <fullName evidence="4">SbsA Ig-like domain-containing protein</fullName>
    </recommendedName>
</protein>
<keyword evidence="1" id="KW-0732">Signal</keyword>
<accession>A0ABS8EN54</accession>
<dbReference type="InterPro" id="IPR014755">
    <property type="entry name" value="Cu-Rt/internalin_Ig-like"/>
</dbReference>
<evidence type="ECO:0000256" key="1">
    <source>
        <dbReference type="ARBA" id="ARBA00022729"/>
    </source>
</evidence>
<evidence type="ECO:0000313" key="2">
    <source>
        <dbReference type="EMBL" id="MCC1484636.1"/>
    </source>
</evidence>
<name>A0ABS8EN54_9FLAO</name>
<reference evidence="3" key="1">
    <citation type="submission" date="2021-03" db="EMBL/GenBank/DDBJ databases">
        <title>Genome of Cognatishimia sp. F0-27.</title>
        <authorList>
            <person name="Ping X."/>
        </authorList>
    </citation>
    <scope>NUCLEOTIDE SEQUENCE [LARGE SCALE GENOMIC DNA]</scope>
    <source>
        <strain evidence="3">E313</strain>
    </source>
</reference>
<comment type="caution">
    <text evidence="2">The sequence shown here is derived from an EMBL/GenBank/DDBJ whole genome shotgun (WGS) entry which is preliminary data.</text>
</comment>
<dbReference type="Proteomes" id="UP000778797">
    <property type="component" value="Unassembled WGS sequence"/>
</dbReference>
<gene>
    <name evidence="2" type="ORF">J1C55_08555</name>
</gene>
<dbReference type="Gene3D" id="2.60.40.1220">
    <property type="match status" value="1"/>
</dbReference>